<dbReference type="OrthoDB" id="443401at2759"/>
<sequence length="159" mass="17100">FGEGVTEIQTTPTVTHLSFSDRKQAELFYDGFKTGTIQGINDADNNGAGVELSWVSGPAAALPGSTTSSVNLTGGGGGELDSAMDDVDGGDAAHHHHDGEDGKDRAHGESESHAHHRQQQNNEQQSQQQQQQQQQQHQHEGGEPKEVDYDVAGENEWDE</sequence>
<dbReference type="STRING" id="158607.A0A2P5I1L7"/>
<keyword evidence="3" id="KW-1185">Reference proteome</keyword>
<feature type="compositionally biased region" description="Basic and acidic residues" evidence="1">
    <location>
        <begin position="137"/>
        <end position="148"/>
    </location>
</feature>
<reference evidence="2" key="1">
    <citation type="submission" date="2017-09" db="EMBL/GenBank/DDBJ databases">
        <title>Polyketide synthases of a Diaporthe helianthi virulent isolate.</title>
        <authorList>
            <person name="Baroncelli R."/>
        </authorList>
    </citation>
    <scope>NUCLEOTIDE SEQUENCE [LARGE SCALE GENOMIC DNA]</scope>
    <source>
        <strain evidence="2">7/96</strain>
    </source>
</reference>
<dbReference type="Proteomes" id="UP000094444">
    <property type="component" value="Unassembled WGS sequence"/>
</dbReference>
<feature type="region of interest" description="Disordered" evidence="1">
    <location>
        <begin position="58"/>
        <end position="159"/>
    </location>
</feature>
<accession>A0A2P5I1L7</accession>
<evidence type="ECO:0000256" key="1">
    <source>
        <dbReference type="SAM" id="MobiDB-lite"/>
    </source>
</evidence>
<organism evidence="2 3">
    <name type="scientific">Diaporthe helianthi</name>
    <dbReference type="NCBI Taxonomy" id="158607"/>
    <lineage>
        <taxon>Eukaryota</taxon>
        <taxon>Fungi</taxon>
        <taxon>Dikarya</taxon>
        <taxon>Ascomycota</taxon>
        <taxon>Pezizomycotina</taxon>
        <taxon>Sordariomycetes</taxon>
        <taxon>Sordariomycetidae</taxon>
        <taxon>Diaporthales</taxon>
        <taxon>Diaporthaceae</taxon>
        <taxon>Diaporthe</taxon>
    </lineage>
</organism>
<protein>
    <submittedName>
        <fullName evidence="2">RNA recognition domain-containing protein</fullName>
    </submittedName>
</protein>
<dbReference type="EMBL" id="MAVT02000376">
    <property type="protein sequence ID" value="POS76384.1"/>
    <property type="molecule type" value="Genomic_DNA"/>
</dbReference>
<evidence type="ECO:0000313" key="3">
    <source>
        <dbReference type="Proteomes" id="UP000094444"/>
    </source>
</evidence>
<feature type="compositionally biased region" description="Low complexity" evidence="1">
    <location>
        <begin position="119"/>
        <end position="136"/>
    </location>
</feature>
<dbReference type="InParanoid" id="A0A2P5I1L7"/>
<proteinExistence type="predicted"/>
<name>A0A2P5I1L7_DIAHE</name>
<gene>
    <name evidence="2" type="ORF">DHEL01_v205228</name>
</gene>
<dbReference type="AlphaFoldDB" id="A0A2P5I1L7"/>
<comment type="caution">
    <text evidence="2">The sequence shown here is derived from an EMBL/GenBank/DDBJ whole genome shotgun (WGS) entry which is preliminary data.</text>
</comment>
<feature type="non-terminal residue" evidence="2">
    <location>
        <position position="1"/>
    </location>
</feature>
<feature type="compositionally biased region" description="Basic and acidic residues" evidence="1">
    <location>
        <begin position="91"/>
        <end position="113"/>
    </location>
</feature>
<evidence type="ECO:0000313" key="2">
    <source>
        <dbReference type="EMBL" id="POS76384.1"/>
    </source>
</evidence>
<feature type="compositionally biased region" description="Acidic residues" evidence="1">
    <location>
        <begin position="149"/>
        <end position="159"/>
    </location>
</feature>